<dbReference type="CDD" id="cd08054">
    <property type="entry name" value="gp6"/>
    <property type="match status" value="1"/>
</dbReference>
<dbReference type="Gene3D" id="1.10.3230.30">
    <property type="entry name" value="Phage gp6-like head-tail connector protein"/>
    <property type="match status" value="1"/>
</dbReference>
<dbReference type="InterPro" id="IPR021146">
    <property type="entry name" value="Phage_gp6-like_head-tail"/>
</dbReference>
<name>A0A6N0JWT6_ACHDE</name>
<dbReference type="Proteomes" id="UP000509782">
    <property type="component" value="Chromosome"/>
</dbReference>
<sequence>MPEDWLTLEQAQDHLRADPDAEGDADIQMSLEAAKAIVSDYLRRPVPWADADGVLVPVPQSVVAAAKLILGELYANREAGANPLSVGVKYLLWPHRNVRVM</sequence>
<dbReference type="EMBL" id="CP054569">
    <property type="protein sequence ID" value="QKQ51066.1"/>
    <property type="molecule type" value="Genomic_DNA"/>
</dbReference>
<dbReference type="InterPro" id="IPR006450">
    <property type="entry name" value="Phage_HK97_gp6-like"/>
</dbReference>
<dbReference type="RefSeq" id="WP_174717445.1">
    <property type="nucleotide sequence ID" value="NZ_CP054569.1"/>
</dbReference>
<proteinExistence type="predicted"/>
<evidence type="ECO:0000313" key="1">
    <source>
        <dbReference type="EMBL" id="QKQ51066.1"/>
    </source>
</evidence>
<organism evidence="1 2">
    <name type="scientific">Achromobacter denitrificans</name>
    <name type="common">Alcaligenes denitrificans</name>
    <dbReference type="NCBI Taxonomy" id="32002"/>
    <lineage>
        <taxon>Bacteria</taxon>
        <taxon>Pseudomonadati</taxon>
        <taxon>Pseudomonadota</taxon>
        <taxon>Betaproteobacteria</taxon>
        <taxon>Burkholderiales</taxon>
        <taxon>Alcaligenaceae</taxon>
        <taxon>Achromobacter</taxon>
    </lineage>
</organism>
<protein>
    <submittedName>
        <fullName evidence="1">Phage gp6-like head-tail connector protein</fullName>
    </submittedName>
</protein>
<reference evidence="1 2" key="1">
    <citation type="submission" date="2020-05" db="EMBL/GenBank/DDBJ databases">
        <title>FDA dAtabase for Regulatory Grade micrObial Sequences (FDA-ARGOS): Supporting development and validation of Infectious Disease Dx tests.</title>
        <authorList>
            <person name="Sproer C."/>
            <person name="Gronow S."/>
            <person name="Severitt S."/>
            <person name="Schroder I."/>
            <person name="Tallon L."/>
            <person name="Sadzewicz L."/>
            <person name="Zhao X."/>
            <person name="Vavikolanu K."/>
            <person name="Mehta A."/>
            <person name="Aluvathingal J."/>
            <person name="Nadendla S."/>
            <person name="Myers T."/>
            <person name="Yan Y."/>
            <person name="Sichtig H."/>
        </authorList>
    </citation>
    <scope>NUCLEOTIDE SEQUENCE [LARGE SCALE GENOMIC DNA]</scope>
    <source>
        <strain evidence="1 2">FDAARGOS_787</strain>
    </source>
</reference>
<dbReference type="NCBIfam" id="TIGR01560">
    <property type="entry name" value="put_DNA_pack"/>
    <property type="match status" value="1"/>
</dbReference>
<dbReference type="AlphaFoldDB" id="A0A6N0JWT6"/>
<gene>
    <name evidence="1" type="ORF">FOC81_31830</name>
</gene>
<dbReference type="Pfam" id="PF05135">
    <property type="entry name" value="Phage_connect_1"/>
    <property type="match status" value="1"/>
</dbReference>
<accession>A0A6N0JWT6</accession>
<evidence type="ECO:0000313" key="2">
    <source>
        <dbReference type="Proteomes" id="UP000509782"/>
    </source>
</evidence>